<comment type="similarity">
    <text evidence="7">Belongs to the binding-protein-dependent transport system permease family.</text>
</comment>
<feature type="transmembrane region" description="Helical" evidence="7">
    <location>
        <begin position="183"/>
        <end position="203"/>
    </location>
</feature>
<dbReference type="PROSITE" id="PS50928">
    <property type="entry name" value="ABC_TM1"/>
    <property type="match status" value="1"/>
</dbReference>
<dbReference type="Pfam" id="PF00528">
    <property type="entry name" value="BPD_transp_1"/>
    <property type="match status" value="1"/>
</dbReference>
<feature type="transmembrane region" description="Helical" evidence="7">
    <location>
        <begin position="126"/>
        <end position="145"/>
    </location>
</feature>
<sequence length="254" mass="26388">MNHARTPRILLRSLQVAWPAVLLVGGWALWVRANGYTELVAPMPQSVAADILTHPGAYLGPVLTTAWTALAGLVAGTLVGCVLAVLVWSSRILTAVLTPAAVLMRSVPVVAIVPVMIGLLGTGRPSVVAITVVVTFFPAFSLVASGLRAPPASTRDVFAVLGASKTATLARLLIPYAVPNALVAVRIAAPSTILSAMLAEFLIGKSGLGFMFVDSVSYSHYARAWGTGVVATALAVAAFVAATRLERWTLARVA</sequence>
<evidence type="ECO:0000256" key="1">
    <source>
        <dbReference type="ARBA" id="ARBA00004651"/>
    </source>
</evidence>
<proteinExistence type="inferred from homology"/>
<keyword evidence="6 7" id="KW-0472">Membrane</keyword>
<comment type="subcellular location">
    <subcellularLocation>
        <location evidence="1 7">Cell membrane</location>
        <topology evidence="1 7">Multi-pass membrane protein</topology>
    </subcellularLocation>
</comment>
<dbReference type="Gene3D" id="1.10.3720.10">
    <property type="entry name" value="MetI-like"/>
    <property type="match status" value="1"/>
</dbReference>
<feature type="transmembrane region" description="Helical" evidence="7">
    <location>
        <begin position="224"/>
        <end position="242"/>
    </location>
</feature>
<keyword evidence="4 7" id="KW-0812">Transmembrane</keyword>
<dbReference type="GO" id="GO:0055085">
    <property type="term" value="P:transmembrane transport"/>
    <property type="evidence" value="ECO:0007669"/>
    <property type="project" value="InterPro"/>
</dbReference>
<comment type="caution">
    <text evidence="9">The sequence shown here is derived from an EMBL/GenBank/DDBJ whole genome shotgun (WGS) entry which is preliminary data.</text>
</comment>
<feature type="transmembrane region" description="Helical" evidence="7">
    <location>
        <begin position="9"/>
        <end position="30"/>
    </location>
</feature>
<dbReference type="GO" id="GO:0005886">
    <property type="term" value="C:plasma membrane"/>
    <property type="evidence" value="ECO:0007669"/>
    <property type="project" value="UniProtKB-SubCell"/>
</dbReference>
<dbReference type="PANTHER" id="PTHR30151:SF41">
    <property type="entry name" value="ABC TRANSPORTER PERMEASE PROTEIN"/>
    <property type="match status" value="1"/>
</dbReference>
<dbReference type="RefSeq" id="WP_131892143.1">
    <property type="nucleotide sequence ID" value="NZ_SMKU01000042.1"/>
</dbReference>
<keyword evidence="10" id="KW-1185">Reference proteome</keyword>
<keyword evidence="2 7" id="KW-0813">Transport</keyword>
<evidence type="ECO:0000256" key="6">
    <source>
        <dbReference type="ARBA" id="ARBA00023136"/>
    </source>
</evidence>
<feature type="transmembrane region" description="Helical" evidence="7">
    <location>
        <begin position="100"/>
        <end position="120"/>
    </location>
</feature>
<name>A0A4R5C037_9ACTN</name>
<protein>
    <submittedName>
        <fullName evidence="9">ABC transporter permease subunit</fullName>
    </submittedName>
</protein>
<dbReference type="CDD" id="cd06261">
    <property type="entry name" value="TM_PBP2"/>
    <property type="match status" value="1"/>
</dbReference>
<organism evidence="9 10">
    <name type="scientific">Actinomadura rubrisoli</name>
    <dbReference type="NCBI Taxonomy" id="2530368"/>
    <lineage>
        <taxon>Bacteria</taxon>
        <taxon>Bacillati</taxon>
        <taxon>Actinomycetota</taxon>
        <taxon>Actinomycetes</taxon>
        <taxon>Streptosporangiales</taxon>
        <taxon>Thermomonosporaceae</taxon>
        <taxon>Actinomadura</taxon>
    </lineage>
</organism>
<dbReference type="InterPro" id="IPR000515">
    <property type="entry name" value="MetI-like"/>
</dbReference>
<feature type="domain" description="ABC transmembrane type-1" evidence="8">
    <location>
        <begin position="62"/>
        <end position="246"/>
    </location>
</feature>
<keyword evidence="3" id="KW-1003">Cell membrane</keyword>
<evidence type="ECO:0000256" key="7">
    <source>
        <dbReference type="RuleBase" id="RU363032"/>
    </source>
</evidence>
<dbReference type="AlphaFoldDB" id="A0A4R5C037"/>
<keyword evidence="5 7" id="KW-1133">Transmembrane helix</keyword>
<evidence type="ECO:0000313" key="10">
    <source>
        <dbReference type="Proteomes" id="UP000294513"/>
    </source>
</evidence>
<dbReference type="OrthoDB" id="7274389at2"/>
<reference evidence="9 10" key="1">
    <citation type="submission" date="2019-03" db="EMBL/GenBank/DDBJ databases">
        <title>Draft genome sequences of novel Actinobacteria.</title>
        <authorList>
            <person name="Sahin N."/>
            <person name="Ay H."/>
            <person name="Saygin H."/>
        </authorList>
    </citation>
    <scope>NUCLEOTIDE SEQUENCE [LARGE SCALE GENOMIC DNA]</scope>
    <source>
        <strain evidence="9 10">H3C3</strain>
    </source>
</reference>
<dbReference type="InterPro" id="IPR035906">
    <property type="entry name" value="MetI-like_sf"/>
</dbReference>
<evidence type="ECO:0000256" key="4">
    <source>
        <dbReference type="ARBA" id="ARBA00022692"/>
    </source>
</evidence>
<evidence type="ECO:0000313" key="9">
    <source>
        <dbReference type="EMBL" id="TDD91849.1"/>
    </source>
</evidence>
<dbReference type="Proteomes" id="UP000294513">
    <property type="component" value="Unassembled WGS sequence"/>
</dbReference>
<evidence type="ECO:0000256" key="5">
    <source>
        <dbReference type="ARBA" id="ARBA00022989"/>
    </source>
</evidence>
<dbReference type="PANTHER" id="PTHR30151">
    <property type="entry name" value="ALKANE SULFONATE ABC TRANSPORTER-RELATED, MEMBRANE SUBUNIT"/>
    <property type="match status" value="1"/>
</dbReference>
<accession>A0A4R5C037</accession>
<evidence type="ECO:0000256" key="3">
    <source>
        <dbReference type="ARBA" id="ARBA00022475"/>
    </source>
</evidence>
<dbReference type="EMBL" id="SMKU01000042">
    <property type="protein sequence ID" value="TDD91849.1"/>
    <property type="molecule type" value="Genomic_DNA"/>
</dbReference>
<gene>
    <name evidence="9" type="ORF">E1298_11420</name>
</gene>
<evidence type="ECO:0000259" key="8">
    <source>
        <dbReference type="PROSITE" id="PS50928"/>
    </source>
</evidence>
<evidence type="ECO:0000256" key="2">
    <source>
        <dbReference type="ARBA" id="ARBA00022448"/>
    </source>
</evidence>
<dbReference type="SUPFAM" id="SSF161098">
    <property type="entry name" value="MetI-like"/>
    <property type="match status" value="1"/>
</dbReference>
<feature type="transmembrane region" description="Helical" evidence="7">
    <location>
        <begin position="66"/>
        <end position="88"/>
    </location>
</feature>